<keyword evidence="2" id="KW-1133">Transmembrane helix</keyword>
<dbReference type="OrthoDB" id="713774at2"/>
<organism evidence="3 4">
    <name type="scientific">Pedobacter yulinensis</name>
    <dbReference type="NCBI Taxonomy" id="2126353"/>
    <lineage>
        <taxon>Bacteria</taxon>
        <taxon>Pseudomonadati</taxon>
        <taxon>Bacteroidota</taxon>
        <taxon>Sphingobacteriia</taxon>
        <taxon>Sphingobacteriales</taxon>
        <taxon>Sphingobacteriaceae</taxon>
        <taxon>Pedobacter</taxon>
    </lineage>
</organism>
<feature type="transmembrane region" description="Helical" evidence="2">
    <location>
        <begin position="137"/>
        <end position="157"/>
    </location>
</feature>
<evidence type="ECO:0000256" key="2">
    <source>
        <dbReference type="SAM" id="Phobius"/>
    </source>
</evidence>
<accession>A0A2T3HMU1</accession>
<sequence length="162" mass="18745">MCFFCASSTARANLQQDSAAYEAQRAKINSLLQQRSEEFGRYDQSLNMRTGIFGLQTKKDIRNSNEILRQIVLNDNAIFKELKVLLDYKDLQVKQTSSAVTDHSDRLVRYRASIKQLQDNNQELREQVKKLEGRKSLANYIVVFLLLVVTGGVYLFYRSRKV</sequence>
<protein>
    <submittedName>
        <fullName evidence="3">Uncharacterized protein</fullName>
    </submittedName>
</protein>
<evidence type="ECO:0000256" key="1">
    <source>
        <dbReference type="SAM" id="Coils"/>
    </source>
</evidence>
<dbReference type="AlphaFoldDB" id="A0A2T3HMU1"/>
<gene>
    <name evidence="3" type="ORF">C7T94_08215</name>
</gene>
<comment type="caution">
    <text evidence="3">The sequence shown here is derived from an EMBL/GenBank/DDBJ whole genome shotgun (WGS) entry which is preliminary data.</text>
</comment>
<name>A0A2T3HMU1_9SPHI</name>
<reference evidence="3 4" key="1">
    <citation type="submission" date="2018-03" db="EMBL/GenBank/DDBJ databases">
        <authorList>
            <person name="Keele B.F."/>
        </authorList>
    </citation>
    <scope>NUCLEOTIDE SEQUENCE [LARGE SCALE GENOMIC DNA]</scope>
    <source>
        <strain evidence="3 4">YL28-9</strain>
    </source>
</reference>
<dbReference type="EMBL" id="PYLS01000005">
    <property type="protein sequence ID" value="PST83746.1"/>
    <property type="molecule type" value="Genomic_DNA"/>
</dbReference>
<dbReference type="Proteomes" id="UP000240912">
    <property type="component" value="Unassembled WGS sequence"/>
</dbReference>
<proteinExistence type="predicted"/>
<evidence type="ECO:0000313" key="4">
    <source>
        <dbReference type="Proteomes" id="UP000240912"/>
    </source>
</evidence>
<keyword evidence="4" id="KW-1185">Reference proteome</keyword>
<feature type="coiled-coil region" evidence="1">
    <location>
        <begin position="100"/>
        <end position="134"/>
    </location>
</feature>
<evidence type="ECO:0000313" key="3">
    <source>
        <dbReference type="EMBL" id="PST83746.1"/>
    </source>
</evidence>
<keyword evidence="2" id="KW-0472">Membrane</keyword>
<keyword evidence="1" id="KW-0175">Coiled coil</keyword>
<keyword evidence="2" id="KW-0812">Transmembrane</keyword>